<dbReference type="PANTHER" id="PTHR12358:SF106">
    <property type="entry name" value="LIPID KINASE YEGS"/>
    <property type="match status" value="1"/>
</dbReference>
<evidence type="ECO:0000313" key="10">
    <source>
        <dbReference type="EMBL" id="KJL40908.1"/>
    </source>
</evidence>
<evidence type="ECO:0000256" key="8">
    <source>
        <dbReference type="ARBA" id="ARBA00023264"/>
    </source>
</evidence>
<dbReference type="Gene3D" id="3.40.50.10330">
    <property type="entry name" value="Probable inorganic polyphosphate/atp-NAD kinase, domain 1"/>
    <property type="match status" value="1"/>
</dbReference>
<dbReference type="EMBL" id="JYIZ01000045">
    <property type="protein sequence ID" value="KJL40908.1"/>
    <property type="molecule type" value="Genomic_DNA"/>
</dbReference>
<keyword evidence="7" id="KW-0594">Phospholipid biosynthesis</keyword>
<proteinExistence type="inferred from homology"/>
<accession>A0A0M2H3Q2</accession>
<evidence type="ECO:0000256" key="1">
    <source>
        <dbReference type="ARBA" id="ARBA00001946"/>
    </source>
</evidence>
<evidence type="ECO:0000256" key="3">
    <source>
        <dbReference type="ARBA" id="ARBA00022679"/>
    </source>
</evidence>
<keyword evidence="6" id="KW-0067">ATP-binding</keyword>
<evidence type="ECO:0000256" key="5">
    <source>
        <dbReference type="ARBA" id="ARBA00022777"/>
    </source>
</evidence>
<dbReference type="InterPro" id="IPR017438">
    <property type="entry name" value="ATP-NAD_kinase_N"/>
</dbReference>
<evidence type="ECO:0000256" key="7">
    <source>
        <dbReference type="ARBA" id="ARBA00023209"/>
    </source>
</evidence>
<keyword evidence="7" id="KW-0443">Lipid metabolism</keyword>
<keyword evidence="8" id="KW-1208">Phospholipid metabolism</keyword>
<dbReference type="PROSITE" id="PS50146">
    <property type="entry name" value="DAGK"/>
    <property type="match status" value="1"/>
</dbReference>
<dbReference type="Gene3D" id="2.60.200.40">
    <property type="match status" value="1"/>
</dbReference>
<sequence length="344" mass="36206">MGHCSPRYLDTALALSRRGGVRKWLHTVQAGAQSDGVTTPRIAVVYNPSKIKRDDLRDAFDKVDAAACAAADWFETTEHDPGNGPARDALDAGAQLVIVAGGDGTVRAVAEVLAGSDAALAIVPQGTGNLLARNLEVPIGDVAAALERALRGDERRIDIGWIDTGGGDEQGFAVMVGFGLDAHMLVETDDDLKDKVGWLAYVEALGRAVSKSEVVDFTLKVDDGEPEAVSGHTLVIGNCGTIQGGVAILPDAAVDDGLLDALLVSADTVTGWLDTVRSFVWDNGIRRVFTSEAQTVDADTARHLTGASISVELPRPLLFEIDGEEVGDVQTFTARVDAGALRVR</sequence>
<name>A0A0M2H3Q2_9MICO</name>
<dbReference type="InterPro" id="IPR050187">
    <property type="entry name" value="Lipid_Phosphate_FormReg"/>
</dbReference>
<dbReference type="PANTHER" id="PTHR12358">
    <property type="entry name" value="SPHINGOSINE KINASE"/>
    <property type="match status" value="1"/>
</dbReference>
<evidence type="ECO:0000259" key="9">
    <source>
        <dbReference type="PROSITE" id="PS50146"/>
    </source>
</evidence>
<dbReference type="GO" id="GO:0005524">
    <property type="term" value="F:ATP binding"/>
    <property type="evidence" value="ECO:0007669"/>
    <property type="project" value="UniProtKB-KW"/>
</dbReference>
<evidence type="ECO:0000256" key="2">
    <source>
        <dbReference type="ARBA" id="ARBA00005983"/>
    </source>
</evidence>
<organism evidence="10 11">
    <name type="scientific">Microbacterium terrae</name>
    <dbReference type="NCBI Taxonomy" id="69369"/>
    <lineage>
        <taxon>Bacteria</taxon>
        <taxon>Bacillati</taxon>
        <taxon>Actinomycetota</taxon>
        <taxon>Actinomycetes</taxon>
        <taxon>Micrococcales</taxon>
        <taxon>Microbacteriaceae</taxon>
        <taxon>Microbacterium</taxon>
    </lineage>
</organism>
<dbReference type="InterPro" id="IPR016064">
    <property type="entry name" value="NAD/diacylglycerol_kinase_sf"/>
</dbReference>
<comment type="caution">
    <text evidence="10">The sequence shown here is derived from an EMBL/GenBank/DDBJ whole genome shotgun (WGS) entry which is preliminary data.</text>
</comment>
<keyword evidence="3 10" id="KW-0808">Transferase</keyword>
<keyword evidence="4" id="KW-0547">Nucleotide-binding</keyword>
<keyword evidence="5 10" id="KW-0418">Kinase</keyword>
<dbReference type="Pfam" id="PF00781">
    <property type="entry name" value="DAGK_cat"/>
    <property type="match status" value="1"/>
</dbReference>
<dbReference type="Pfam" id="PF19279">
    <property type="entry name" value="YegS_C"/>
    <property type="match status" value="1"/>
</dbReference>
<comment type="cofactor">
    <cofactor evidence="1">
        <name>Mg(2+)</name>
        <dbReference type="ChEBI" id="CHEBI:18420"/>
    </cofactor>
</comment>
<evidence type="ECO:0000256" key="6">
    <source>
        <dbReference type="ARBA" id="ARBA00022840"/>
    </source>
</evidence>
<protein>
    <submittedName>
        <fullName evidence="10">Diacylglycerol kinase</fullName>
        <ecNumber evidence="10">2.7.1.107</ecNumber>
    </submittedName>
</protein>
<dbReference type="GO" id="GO:0004143">
    <property type="term" value="F:ATP-dependent diacylglycerol kinase activity"/>
    <property type="evidence" value="ECO:0007669"/>
    <property type="project" value="UniProtKB-EC"/>
</dbReference>
<dbReference type="InterPro" id="IPR045540">
    <property type="entry name" value="YegS/DAGK_C"/>
</dbReference>
<dbReference type="SUPFAM" id="SSF111331">
    <property type="entry name" value="NAD kinase/diacylglycerol kinase-like"/>
    <property type="match status" value="1"/>
</dbReference>
<dbReference type="AlphaFoldDB" id="A0A0M2H3Q2"/>
<dbReference type="GO" id="GO:0005886">
    <property type="term" value="C:plasma membrane"/>
    <property type="evidence" value="ECO:0007669"/>
    <property type="project" value="TreeGrafter"/>
</dbReference>
<dbReference type="STRING" id="92835.RS81_01452"/>
<feature type="domain" description="DAGKc" evidence="9">
    <location>
        <begin position="37"/>
        <end position="166"/>
    </location>
</feature>
<keyword evidence="11" id="KW-1185">Reference proteome</keyword>
<reference evidence="10 11" key="1">
    <citation type="submission" date="2015-02" db="EMBL/GenBank/DDBJ databases">
        <title>Draft genome sequences of ten Microbacterium spp. with emphasis on heavy metal contaminated environments.</title>
        <authorList>
            <person name="Corretto E."/>
        </authorList>
    </citation>
    <scope>NUCLEOTIDE SEQUENCE [LARGE SCALE GENOMIC DNA]</scope>
    <source>
        <strain evidence="10 11">DSM 12510</strain>
    </source>
</reference>
<evidence type="ECO:0000256" key="4">
    <source>
        <dbReference type="ARBA" id="ARBA00022741"/>
    </source>
</evidence>
<dbReference type="GO" id="GO:0008654">
    <property type="term" value="P:phospholipid biosynthetic process"/>
    <property type="evidence" value="ECO:0007669"/>
    <property type="project" value="UniProtKB-KW"/>
</dbReference>
<dbReference type="Proteomes" id="UP000033956">
    <property type="component" value="Unassembled WGS sequence"/>
</dbReference>
<dbReference type="SMART" id="SM00046">
    <property type="entry name" value="DAGKc"/>
    <property type="match status" value="1"/>
</dbReference>
<dbReference type="EC" id="2.7.1.107" evidence="10"/>
<dbReference type="PATRIC" id="fig|92835.4.peg.1471"/>
<dbReference type="InterPro" id="IPR001206">
    <property type="entry name" value="Diacylglycerol_kinase_cat_dom"/>
</dbReference>
<comment type="similarity">
    <text evidence="2">Belongs to the diacylglycerol/lipid kinase family.</text>
</comment>
<evidence type="ECO:0000313" key="11">
    <source>
        <dbReference type="Proteomes" id="UP000033956"/>
    </source>
</evidence>
<keyword evidence="7" id="KW-0444">Lipid biosynthesis</keyword>
<gene>
    <name evidence="10" type="primary">dagK_3</name>
    <name evidence="10" type="ORF">RS81_01452</name>
</gene>